<dbReference type="InterPro" id="IPR016639">
    <property type="entry name" value="GST_Omega/GSH"/>
</dbReference>
<dbReference type="SFLD" id="SFLDS00019">
    <property type="entry name" value="Glutathione_Transferase_(cytos"/>
    <property type="match status" value="1"/>
</dbReference>
<dbReference type="SUPFAM" id="SSF52833">
    <property type="entry name" value="Thioredoxin-like"/>
    <property type="match status" value="1"/>
</dbReference>
<reference evidence="5 6" key="1">
    <citation type="journal article" date="2013" name="MBio">
        <title>Genome sequencing of the plant pathogen Taphrina deformans, the causal agent of peach leaf curl.</title>
        <authorList>
            <person name="Cisse O.H."/>
            <person name="Almeida J.M.G.C.F."/>
            <person name="Fonseca A."/>
            <person name="Kumar A.A."/>
            <person name="Salojaervi J."/>
            <person name="Overmyer K."/>
            <person name="Hauser P.M."/>
            <person name="Pagni M."/>
        </authorList>
    </citation>
    <scope>NUCLEOTIDE SEQUENCE [LARGE SCALE GENOMIC DNA]</scope>
    <source>
        <strain evidence="6">PYCC 5710 / ATCC 11124 / CBS 356.35 / IMI 108563 / JCM 9778 / NBRC 8474</strain>
    </source>
</reference>
<sequence>MSSDKKITDWASKDGKFNRQSSTFRDSISRDASAKFPAEKNRYHLYVSLACPWAHRTLIVRELKGLQEIIPISVVHWEMLEGGWRFPKDEESCGGATKDNLYDSDYLKDLYFKANKDYEGRYTVPTLWDTKTETIVNNESSEIIRMFYTEFDDIIDSKYKGVTYYPESQQKDIDSINEWVYNTVNNGVYKSGFATTQDAYEEAVVPLFDSLNKIEDILHKSSGPYLLGKDLTEADIRLFPTIVRFDPVYVQHFKCDLGTIRHNYPYINKWLKNLYWGNDAFKLTTNFEHIKKHYTKSHRQINPNSITPLGPLPHVEPEDDGEVLLKVGNVTLNNLVPDTDGDVKKHTLKHQSV</sequence>
<dbReference type="Proteomes" id="UP000013776">
    <property type="component" value="Unassembled WGS sequence"/>
</dbReference>
<name>R4X7D4_TAPDE</name>
<dbReference type="EMBL" id="CAHR02000022">
    <property type="protein sequence ID" value="CCG80993.1"/>
    <property type="molecule type" value="Genomic_DNA"/>
</dbReference>
<accession>R4X7D4</accession>
<feature type="active site" description="Proton donor/acceptor" evidence="1">
    <location>
        <position position="189"/>
    </location>
</feature>
<dbReference type="OrthoDB" id="2309723at2759"/>
<dbReference type="SFLD" id="SFLDG01148">
    <property type="entry name" value="Xi_(cytGST)"/>
    <property type="match status" value="1"/>
</dbReference>
<dbReference type="Gene3D" id="3.40.30.10">
    <property type="entry name" value="Glutaredoxin"/>
    <property type="match status" value="1"/>
</dbReference>
<dbReference type="InterPro" id="IPR004045">
    <property type="entry name" value="Glutathione_S-Trfase_N"/>
</dbReference>
<dbReference type="InterPro" id="IPR047047">
    <property type="entry name" value="GST_Omega-like_C"/>
</dbReference>
<feature type="binding site" evidence="2">
    <location>
        <begin position="139"/>
        <end position="140"/>
    </location>
    <ligand>
        <name>glutathione</name>
        <dbReference type="ChEBI" id="CHEBI:57925"/>
    </ligand>
</feature>
<feature type="active site" description="Nucleophile" evidence="1">
    <location>
        <position position="51"/>
    </location>
</feature>
<dbReference type="CDD" id="cd03190">
    <property type="entry name" value="GST_C_Omega_like"/>
    <property type="match status" value="1"/>
</dbReference>
<evidence type="ECO:0000259" key="4">
    <source>
        <dbReference type="Pfam" id="PF13409"/>
    </source>
</evidence>
<dbReference type="Pfam" id="PF13409">
    <property type="entry name" value="GST_N_2"/>
    <property type="match status" value="1"/>
</dbReference>
<dbReference type="PANTHER" id="PTHR32419">
    <property type="entry name" value="GLUTATHIONYL-HYDROQUINONE REDUCTASE"/>
    <property type="match status" value="1"/>
</dbReference>
<evidence type="ECO:0000313" key="6">
    <source>
        <dbReference type="Proteomes" id="UP000013776"/>
    </source>
</evidence>
<dbReference type="FunFam" id="3.40.30.10:FF:000162">
    <property type="entry name" value="Glutathione S-transferase Gst3"/>
    <property type="match status" value="1"/>
</dbReference>
<evidence type="ECO:0000256" key="1">
    <source>
        <dbReference type="PIRSR" id="PIRSR015753-1"/>
    </source>
</evidence>
<dbReference type="eggNOG" id="KOG2903">
    <property type="taxonomic scope" value="Eukaryota"/>
</dbReference>
<dbReference type="PIRSF" id="PIRSF015753">
    <property type="entry name" value="GST"/>
    <property type="match status" value="1"/>
</dbReference>
<dbReference type="SUPFAM" id="SSF47616">
    <property type="entry name" value="GST C-terminal domain-like"/>
    <property type="match status" value="1"/>
</dbReference>
<dbReference type="InterPro" id="IPR036249">
    <property type="entry name" value="Thioredoxin-like_sf"/>
</dbReference>
<keyword evidence="6" id="KW-1185">Reference proteome</keyword>
<dbReference type="PANTHER" id="PTHR32419:SF6">
    <property type="entry name" value="GLUTATHIONE S-TRANSFERASE OMEGA-LIKE 1-RELATED"/>
    <property type="match status" value="1"/>
</dbReference>
<feature type="domain" description="GST N-terminal" evidence="4">
    <location>
        <begin position="50"/>
        <end position="148"/>
    </location>
</feature>
<proteinExistence type="predicted"/>
<evidence type="ECO:0000256" key="3">
    <source>
        <dbReference type="PIRSR" id="PIRSR015753-3"/>
    </source>
</evidence>
<dbReference type="GO" id="GO:0004364">
    <property type="term" value="F:glutathione transferase activity"/>
    <property type="evidence" value="ECO:0007669"/>
    <property type="project" value="InterPro"/>
</dbReference>
<feature type="binding site" evidence="2">
    <location>
        <position position="84"/>
    </location>
    <ligand>
        <name>glutathione</name>
        <dbReference type="ChEBI" id="CHEBI:57925"/>
    </ligand>
</feature>
<dbReference type="SFLD" id="SFLDG01206">
    <property type="entry name" value="Xi.1"/>
    <property type="match status" value="1"/>
</dbReference>
<evidence type="ECO:0000256" key="2">
    <source>
        <dbReference type="PIRSR" id="PIRSR015753-2"/>
    </source>
</evidence>
<comment type="caution">
    <text evidence="5">The sequence shown here is derived from an EMBL/GenBank/DDBJ whole genome shotgun (WGS) entry which is preliminary data.</text>
</comment>
<dbReference type="InterPro" id="IPR036282">
    <property type="entry name" value="Glutathione-S-Trfase_C_sf"/>
</dbReference>
<organism evidence="5 6">
    <name type="scientific">Taphrina deformans (strain PYCC 5710 / ATCC 11124 / CBS 356.35 / IMI 108563 / JCM 9778 / NBRC 8474)</name>
    <name type="common">Peach leaf curl fungus</name>
    <name type="synonym">Lalaria deformans</name>
    <dbReference type="NCBI Taxonomy" id="1097556"/>
    <lineage>
        <taxon>Eukaryota</taxon>
        <taxon>Fungi</taxon>
        <taxon>Dikarya</taxon>
        <taxon>Ascomycota</taxon>
        <taxon>Taphrinomycotina</taxon>
        <taxon>Taphrinomycetes</taxon>
        <taxon>Taphrinales</taxon>
        <taxon>Taphrinaceae</taxon>
        <taxon>Taphrina</taxon>
    </lineage>
</organism>
<dbReference type="Gene3D" id="1.20.1050.10">
    <property type="match status" value="1"/>
</dbReference>
<dbReference type="Pfam" id="PF13410">
    <property type="entry name" value="GST_C_2"/>
    <property type="match status" value="1"/>
</dbReference>
<feature type="site" description="Lowers pKa of active site Cys" evidence="3">
    <location>
        <position position="294"/>
    </location>
</feature>
<protein>
    <submittedName>
        <fullName evidence="5">Glutathione S-transferase omega-like</fullName>
    </submittedName>
</protein>
<dbReference type="VEuPathDB" id="FungiDB:TAPDE_000667"/>
<evidence type="ECO:0000313" key="5">
    <source>
        <dbReference type="EMBL" id="CCG80993.1"/>
    </source>
</evidence>
<feature type="binding site" evidence="2">
    <location>
        <begin position="121"/>
        <end position="124"/>
    </location>
    <ligand>
        <name>glutathione</name>
        <dbReference type="ChEBI" id="CHEBI:57925"/>
    </ligand>
</feature>
<dbReference type="GO" id="GO:0005737">
    <property type="term" value="C:cytoplasm"/>
    <property type="evidence" value="ECO:0007669"/>
    <property type="project" value="TreeGrafter"/>
</dbReference>
<feature type="site" description="Lowers pKa of active site Cys" evidence="3">
    <location>
        <position position="249"/>
    </location>
</feature>
<dbReference type="AlphaFoldDB" id="R4X7D4"/>
<dbReference type="InterPro" id="IPR040079">
    <property type="entry name" value="Glutathione_S-Trfase"/>
</dbReference>
<dbReference type="STRING" id="1097556.R4X7D4"/>
<gene>
    <name evidence="5" type="ORF">TAPDE_000667</name>
</gene>